<keyword evidence="3" id="KW-1185">Reference proteome</keyword>
<dbReference type="EMBL" id="JAAVUN010000004">
    <property type="protein sequence ID" value="NKE09041.1"/>
    <property type="molecule type" value="Genomic_DNA"/>
</dbReference>
<gene>
    <name evidence="2" type="ORF">GTW58_03595</name>
</gene>
<comment type="caution">
    <text evidence="2">The sequence shown here is derived from an EMBL/GenBank/DDBJ whole genome shotgun (WGS) entry which is preliminary data.</text>
</comment>
<evidence type="ECO:0000313" key="2">
    <source>
        <dbReference type="EMBL" id="NKE09041.1"/>
    </source>
</evidence>
<dbReference type="RefSeq" id="WP_157980429.1">
    <property type="nucleotide sequence ID" value="NZ_JAAVUN010000004.1"/>
</dbReference>
<sequence length="47" mass="5231">MNVMQDNGFEIVIGLLMLLLWAAVVAGAISALVYLPKISRQLNRMEK</sequence>
<evidence type="ECO:0000313" key="3">
    <source>
        <dbReference type="Proteomes" id="UP000521379"/>
    </source>
</evidence>
<feature type="transmembrane region" description="Helical" evidence="1">
    <location>
        <begin position="12"/>
        <end position="35"/>
    </location>
</feature>
<protein>
    <submittedName>
        <fullName evidence="2">Uncharacterized protein</fullName>
    </submittedName>
</protein>
<evidence type="ECO:0000256" key="1">
    <source>
        <dbReference type="SAM" id="Phobius"/>
    </source>
</evidence>
<accession>A0A846U2V3</accession>
<dbReference type="AlphaFoldDB" id="A0A846U2V3"/>
<proteinExistence type="predicted"/>
<organism evidence="2 3">
    <name type="scientific">Kocuria subflava</name>
    <dbReference type="NCBI Taxonomy" id="1736139"/>
    <lineage>
        <taxon>Bacteria</taxon>
        <taxon>Bacillati</taxon>
        <taxon>Actinomycetota</taxon>
        <taxon>Actinomycetes</taxon>
        <taxon>Micrococcales</taxon>
        <taxon>Micrococcaceae</taxon>
        <taxon>Kocuria</taxon>
    </lineage>
</organism>
<keyword evidence="1" id="KW-0812">Transmembrane</keyword>
<dbReference type="Proteomes" id="UP000521379">
    <property type="component" value="Unassembled WGS sequence"/>
</dbReference>
<reference evidence="2 3" key="1">
    <citation type="submission" date="2020-02" db="EMBL/GenBank/DDBJ databases">
        <authorList>
            <person name="Sun Q."/>
        </authorList>
    </citation>
    <scope>NUCLEOTIDE SEQUENCE [LARGE SCALE GENOMIC DNA]</scope>
    <source>
        <strain evidence="2 3">YIM 13062</strain>
    </source>
</reference>
<keyword evidence="1" id="KW-0472">Membrane</keyword>
<keyword evidence="1" id="KW-1133">Transmembrane helix</keyword>
<name>A0A846U2V3_9MICC</name>